<dbReference type="PANTHER" id="PTHR19211:SF14">
    <property type="entry name" value="ATP-BINDING CASSETTE SUB-FAMILY F MEMBER 1"/>
    <property type="match status" value="1"/>
</dbReference>
<reference evidence="5 6" key="2">
    <citation type="journal article" date="2014" name="Genome Announc.">
        <title>Complete Genome Sequence of Coprothermobacter proteolyticus DSM 5265.</title>
        <authorList>
            <person name="Alexiev A."/>
            <person name="Coil D.A."/>
            <person name="Badger J.H."/>
            <person name="Enticknap J."/>
            <person name="Ward N."/>
            <person name="Robb F.T."/>
            <person name="Eisen J.A."/>
        </authorList>
    </citation>
    <scope>NUCLEOTIDE SEQUENCE [LARGE SCALE GENOMIC DNA]</scope>
    <source>
        <strain evidence="6">ATCC 35245 / DSM 5265 / OCM 4 / BT</strain>
    </source>
</reference>
<sequence length="525" mass="60175">MLIIRNLTLYLLKDLRTLLDDFNFSLEKSQKVALIGEEGNGKSTLLKVIVDEDLVADYVKVTGEINKKGEIIGYLPQVMPDRDLSMTTLDYLNSHINMEEINYSELHKFASSMGFPLELMSSDIFVKNLSGGEKIKFQLLCQMMKHPTLLLLDEPSNDLDIWSVRWLEQFIRDARIPVIFVSHDEVLLENCANTIIHIEQLIKKTKPFYTIAGQGYADYVSSRESRISRQTKLAQKEREEYEKKMEKYRRIYSSVQYALRTVSRGSPAEAKNLKDKIHSVKAMGRRFEKQKENMTPLPAFEESILVTFDENVTVPKGKVLLDFHLSELRAGDKLLSRDINLFVMGPQKVCIVGANGAGKTTLLKEVLRYLSNQNTIRFGYMPQDYAEEMEPKQSAIEFLTVDGTKEEQTAIRTHLGSMKFTREEMVHPIEELSGGQRAKLYFLRMVLRRPELLVLDEPTRNISPLSGPEIRKALRSFKGGIVAASHDRKFISEVCDQLYLLDQNGLHPLTYEDLEQTMLRGSMTK</sequence>
<dbReference type="AlphaFoldDB" id="B5Y6D3"/>
<dbReference type="PROSITE" id="PS50893">
    <property type="entry name" value="ABC_TRANSPORTER_2"/>
    <property type="match status" value="2"/>
</dbReference>
<dbReference type="OrthoDB" id="9804035at2"/>
<dbReference type="SMART" id="SM00382">
    <property type="entry name" value="AAA"/>
    <property type="match status" value="2"/>
</dbReference>
<dbReference type="CDD" id="cd03221">
    <property type="entry name" value="ABCF_EF-3"/>
    <property type="match status" value="1"/>
</dbReference>
<gene>
    <name evidence="5" type="ordered locus">COPRO5265_1555</name>
</gene>
<dbReference type="STRING" id="309798.COPRO5265_1555"/>
<protein>
    <submittedName>
        <fullName evidence="5">ABC transporter, ATP-binding protein</fullName>
    </submittedName>
</protein>
<dbReference type="InterPro" id="IPR050611">
    <property type="entry name" value="ABCF"/>
</dbReference>
<evidence type="ECO:0000259" key="4">
    <source>
        <dbReference type="PROSITE" id="PS50893"/>
    </source>
</evidence>
<dbReference type="Gene3D" id="3.40.50.300">
    <property type="entry name" value="P-loop containing nucleotide triphosphate hydrolases"/>
    <property type="match status" value="2"/>
</dbReference>
<feature type="domain" description="ABC transporter" evidence="4">
    <location>
        <begin position="4"/>
        <end position="225"/>
    </location>
</feature>
<dbReference type="GO" id="GO:0005524">
    <property type="term" value="F:ATP binding"/>
    <property type="evidence" value="ECO:0007669"/>
    <property type="project" value="UniProtKB-KW"/>
</dbReference>
<keyword evidence="2" id="KW-0547">Nucleotide-binding</keyword>
<evidence type="ECO:0000256" key="3">
    <source>
        <dbReference type="ARBA" id="ARBA00022840"/>
    </source>
</evidence>
<dbReference type="GO" id="GO:0016887">
    <property type="term" value="F:ATP hydrolysis activity"/>
    <property type="evidence" value="ECO:0007669"/>
    <property type="project" value="InterPro"/>
</dbReference>
<proteinExistence type="predicted"/>
<evidence type="ECO:0000313" key="5">
    <source>
        <dbReference type="EMBL" id="ACI18035.1"/>
    </source>
</evidence>
<feature type="domain" description="ABC transporter" evidence="4">
    <location>
        <begin position="320"/>
        <end position="523"/>
    </location>
</feature>
<dbReference type="Proteomes" id="UP000001732">
    <property type="component" value="Chromosome"/>
</dbReference>
<dbReference type="InterPro" id="IPR003439">
    <property type="entry name" value="ABC_transporter-like_ATP-bd"/>
</dbReference>
<keyword evidence="1" id="KW-0677">Repeat</keyword>
<accession>B5Y6D3</accession>
<dbReference type="SUPFAM" id="SSF52540">
    <property type="entry name" value="P-loop containing nucleoside triphosphate hydrolases"/>
    <property type="match status" value="2"/>
</dbReference>
<dbReference type="PANTHER" id="PTHR19211">
    <property type="entry name" value="ATP-BINDING TRANSPORT PROTEIN-RELATED"/>
    <property type="match status" value="1"/>
</dbReference>
<evidence type="ECO:0000256" key="2">
    <source>
        <dbReference type="ARBA" id="ARBA00022741"/>
    </source>
</evidence>
<organism evidence="5 6">
    <name type="scientific">Coprothermobacter proteolyticus (strain ATCC 35245 / DSM 5265 / OCM 4 / BT)</name>
    <dbReference type="NCBI Taxonomy" id="309798"/>
    <lineage>
        <taxon>Bacteria</taxon>
        <taxon>Pseudomonadati</taxon>
        <taxon>Coprothermobacterota</taxon>
        <taxon>Coprothermobacteria</taxon>
        <taxon>Coprothermobacterales</taxon>
        <taxon>Coprothermobacteraceae</taxon>
        <taxon>Coprothermobacter</taxon>
    </lineage>
</organism>
<dbReference type="HOGENOM" id="CLU_000604_36_0_9"/>
<keyword evidence="3 5" id="KW-0067">ATP-binding</keyword>
<dbReference type="InterPro" id="IPR003593">
    <property type="entry name" value="AAA+_ATPase"/>
</dbReference>
<evidence type="ECO:0000313" key="6">
    <source>
        <dbReference type="Proteomes" id="UP000001732"/>
    </source>
</evidence>
<name>B5Y6D3_COPPD</name>
<dbReference type="RefSeq" id="WP_012544685.1">
    <property type="nucleotide sequence ID" value="NC_011295.1"/>
</dbReference>
<keyword evidence="6" id="KW-1185">Reference proteome</keyword>
<dbReference type="Pfam" id="PF00005">
    <property type="entry name" value="ABC_tran"/>
    <property type="match status" value="2"/>
</dbReference>
<dbReference type="KEGG" id="cpo:COPRO5265_1555"/>
<dbReference type="InterPro" id="IPR027417">
    <property type="entry name" value="P-loop_NTPase"/>
</dbReference>
<dbReference type="EMBL" id="CP001145">
    <property type="protein sequence ID" value="ACI18035.1"/>
    <property type="molecule type" value="Genomic_DNA"/>
</dbReference>
<dbReference type="eggNOG" id="COG0488">
    <property type="taxonomic scope" value="Bacteria"/>
</dbReference>
<reference evidence="6" key="1">
    <citation type="submission" date="2008-08" db="EMBL/GenBank/DDBJ databases">
        <title>The complete genome sequence of Coprothermobacter proteolyticus strain ATCC 5245 / DSM 5265 / BT.</title>
        <authorList>
            <person name="Dodson R.J."/>
            <person name="Durkin A.S."/>
            <person name="Wu M."/>
            <person name="Eisen J."/>
            <person name="Sutton G."/>
        </authorList>
    </citation>
    <scope>NUCLEOTIDE SEQUENCE [LARGE SCALE GENOMIC DNA]</scope>
    <source>
        <strain evidence="6">ATCC 35245 / DSM 5265 / OCM 4 / BT</strain>
    </source>
</reference>
<evidence type="ECO:0000256" key="1">
    <source>
        <dbReference type="ARBA" id="ARBA00022737"/>
    </source>
</evidence>